<dbReference type="GO" id="GO:0005886">
    <property type="term" value="C:plasma membrane"/>
    <property type="evidence" value="ECO:0007669"/>
    <property type="project" value="UniProtKB-SubCell"/>
</dbReference>
<comment type="caution">
    <text evidence="9">The sequence shown here is derived from an EMBL/GenBank/DDBJ whole genome shotgun (WGS) entry which is preliminary data.</text>
</comment>
<dbReference type="PANTHER" id="PTHR43266">
    <property type="entry name" value="MACROLIDE-EFFLUX PROTEIN"/>
    <property type="match status" value="1"/>
</dbReference>
<dbReference type="PROSITE" id="PS50850">
    <property type="entry name" value="MFS"/>
    <property type="match status" value="1"/>
</dbReference>
<evidence type="ECO:0000256" key="6">
    <source>
        <dbReference type="ARBA" id="ARBA00023136"/>
    </source>
</evidence>
<accession>A0A0R1WH50</accession>
<feature type="transmembrane region" description="Helical" evidence="7">
    <location>
        <begin position="352"/>
        <end position="371"/>
    </location>
</feature>
<proteinExistence type="predicted"/>
<reference evidence="9 10" key="1">
    <citation type="journal article" date="2015" name="Genome Announc.">
        <title>Expanding the biotechnology potential of lactobacilli through comparative genomics of 213 strains and associated genera.</title>
        <authorList>
            <person name="Sun Z."/>
            <person name="Harris H.M."/>
            <person name="McCann A."/>
            <person name="Guo C."/>
            <person name="Argimon S."/>
            <person name="Zhang W."/>
            <person name="Yang X."/>
            <person name="Jeffery I.B."/>
            <person name="Cooney J.C."/>
            <person name="Kagawa T.F."/>
            <person name="Liu W."/>
            <person name="Song Y."/>
            <person name="Salvetti E."/>
            <person name="Wrobel A."/>
            <person name="Rasinkangas P."/>
            <person name="Parkhill J."/>
            <person name="Rea M.C."/>
            <person name="O'Sullivan O."/>
            <person name="Ritari J."/>
            <person name="Douillard F.P."/>
            <person name="Paul Ross R."/>
            <person name="Yang R."/>
            <person name="Briner A.E."/>
            <person name="Felis G.E."/>
            <person name="de Vos W.M."/>
            <person name="Barrangou R."/>
            <person name="Klaenhammer T.R."/>
            <person name="Caufield P.W."/>
            <person name="Cui Y."/>
            <person name="Zhang H."/>
            <person name="O'Toole P.W."/>
        </authorList>
    </citation>
    <scope>NUCLEOTIDE SEQUENCE [LARGE SCALE GENOMIC DNA]</scope>
    <source>
        <strain evidence="9 10">DSM 16982</strain>
    </source>
</reference>
<evidence type="ECO:0000256" key="3">
    <source>
        <dbReference type="ARBA" id="ARBA00022475"/>
    </source>
</evidence>
<feature type="transmembrane region" description="Helical" evidence="7">
    <location>
        <begin position="265"/>
        <end position="284"/>
    </location>
</feature>
<dbReference type="InterPro" id="IPR036259">
    <property type="entry name" value="MFS_trans_sf"/>
</dbReference>
<dbReference type="SUPFAM" id="SSF103473">
    <property type="entry name" value="MFS general substrate transporter"/>
    <property type="match status" value="1"/>
</dbReference>
<sequence length="417" mass="45501">MEQEAFSIKGWRRNIYLFLTGQFLSGITSMIVQYAIIWYLTKQTGSATVLSMATLLGMLPMILLSPFVGPYVDRTNKKVLLIVPDIIAALVAVVLAIVGFVTHDFPIWLVFISLVIRAIAQTFQMPTIQSILPTMVPKDQLTKINGQLGMVQSANYIIAPALGAFLFAIISMPVLILFDVLGAIIGVTIILFVKIPENAQIDEKVHVWTDAKFGLDQLRAKKGLWYITLMGAAFTLMFMPAVSMYPLMTMSYFKGTVAQAGIIEMIYSVGALVGGTIIGFLGNWSDRIKPILISMLVMGITMGASGFLPRNYTGFLWFFALNAIGGIAAPFFNTLLMAIIQQSYPPENLGRVLGIMNSLMSLAGPVGLVFAGPLADKIGVNNLFVIAGVGTLICGVFVLMNSATRNYDKQLQKELKD</sequence>
<feature type="transmembrane region" description="Helical" evidence="7">
    <location>
        <begin position="224"/>
        <end position="245"/>
    </location>
</feature>
<evidence type="ECO:0000256" key="2">
    <source>
        <dbReference type="ARBA" id="ARBA00022448"/>
    </source>
</evidence>
<dbReference type="InterPro" id="IPR020846">
    <property type="entry name" value="MFS_dom"/>
</dbReference>
<evidence type="ECO:0000256" key="7">
    <source>
        <dbReference type="SAM" id="Phobius"/>
    </source>
</evidence>
<dbReference type="AlphaFoldDB" id="A0A0R1WH50"/>
<name>A0A0R1WH50_9LACO</name>
<feature type="transmembrane region" description="Helical" evidence="7">
    <location>
        <begin position="383"/>
        <end position="403"/>
    </location>
</feature>
<gene>
    <name evidence="9" type="ORF">FD31_GL000242</name>
</gene>
<dbReference type="STRING" id="1423774.FD31_GL000242"/>
<evidence type="ECO:0000259" key="8">
    <source>
        <dbReference type="PROSITE" id="PS50850"/>
    </source>
</evidence>
<comment type="subcellular location">
    <subcellularLocation>
        <location evidence="1">Cell membrane</location>
        <topology evidence="1">Multi-pass membrane protein</topology>
    </subcellularLocation>
</comment>
<evidence type="ECO:0000256" key="5">
    <source>
        <dbReference type="ARBA" id="ARBA00022989"/>
    </source>
</evidence>
<feature type="transmembrane region" description="Helical" evidence="7">
    <location>
        <begin position="153"/>
        <end position="170"/>
    </location>
</feature>
<feature type="transmembrane region" description="Helical" evidence="7">
    <location>
        <begin position="79"/>
        <end position="101"/>
    </location>
</feature>
<dbReference type="CDD" id="cd06173">
    <property type="entry name" value="MFS_MefA_like"/>
    <property type="match status" value="1"/>
</dbReference>
<evidence type="ECO:0000313" key="9">
    <source>
        <dbReference type="EMBL" id="KRM17354.1"/>
    </source>
</evidence>
<feature type="transmembrane region" description="Helical" evidence="7">
    <location>
        <begin position="15"/>
        <end position="40"/>
    </location>
</feature>
<feature type="transmembrane region" description="Helical" evidence="7">
    <location>
        <begin position="291"/>
        <end position="309"/>
    </location>
</feature>
<evidence type="ECO:0000313" key="10">
    <source>
        <dbReference type="Proteomes" id="UP000051302"/>
    </source>
</evidence>
<feature type="domain" description="Major facilitator superfamily (MFS) profile" evidence="8">
    <location>
        <begin position="14"/>
        <end position="406"/>
    </location>
</feature>
<keyword evidence="10" id="KW-1185">Reference proteome</keyword>
<dbReference type="Gene3D" id="1.20.1250.20">
    <property type="entry name" value="MFS general substrate transporter like domains"/>
    <property type="match status" value="1"/>
</dbReference>
<dbReference type="PANTHER" id="PTHR43266:SF10">
    <property type="entry name" value="BACILYSIN EXPORTER BACE-RELATED"/>
    <property type="match status" value="1"/>
</dbReference>
<evidence type="ECO:0000256" key="4">
    <source>
        <dbReference type="ARBA" id="ARBA00022692"/>
    </source>
</evidence>
<keyword evidence="4 7" id="KW-0812">Transmembrane</keyword>
<keyword evidence="5 7" id="KW-1133">Transmembrane helix</keyword>
<dbReference type="EMBL" id="AZFV01000010">
    <property type="protein sequence ID" value="KRM17354.1"/>
    <property type="molecule type" value="Genomic_DNA"/>
</dbReference>
<feature type="transmembrane region" description="Helical" evidence="7">
    <location>
        <begin position="315"/>
        <end position="340"/>
    </location>
</feature>
<organism evidence="9 10">
    <name type="scientific">Companilactobacillus nantensis DSM 16982</name>
    <dbReference type="NCBI Taxonomy" id="1423774"/>
    <lineage>
        <taxon>Bacteria</taxon>
        <taxon>Bacillati</taxon>
        <taxon>Bacillota</taxon>
        <taxon>Bacilli</taxon>
        <taxon>Lactobacillales</taxon>
        <taxon>Lactobacillaceae</taxon>
        <taxon>Companilactobacillus</taxon>
    </lineage>
</organism>
<evidence type="ECO:0000256" key="1">
    <source>
        <dbReference type="ARBA" id="ARBA00004651"/>
    </source>
</evidence>
<dbReference type="PATRIC" id="fig|1423774.3.peg.246"/>
<keyword evidence="3" id="KW-1003">Cell membrane</keyword>
<protein>
    <submittedName>
        <fullName evidence="9">Major facilitator superfamily protein</fullName>
    </submittedName>
</protein>
<feature type="transmembrane region" description="Helical" evidence="7">
    <location>
        <begin position="107"/>
        <end position="132"/>
    </location>
</feature>
<dbReference type="Pfam" id="PF07690">
    <property type="entry name" value="MFS_1"/>
    <property type="match status" value="1"/>
</dbReference>
<keyword evidence="2" id="KW-0813">Transport</keyword>
<dbReference type="InterPro" id="IPR011701">
    <property type="entry name" value="MFS"/>
</dbReference>
<dbReference type="GO" id="GO:0022857">
    <property type="term" value="F:transmembrane transporter activity"/>
    <property type="evidence" value="ECO:0007669"/>
    <property type="project" value="InterPro"/>
</dbReference>
<keyword evidence="6 7" id="KW-0472">Membrane</keyword>
<feature type="transmembrane region" description="Helical" evidence="7">
    <location>
        <begin position="176"/>
        <end position="195"/>
    </location>
</feature>
<dbReference type="Proteomes" id="UP000051302">
    <property type="component" value="Unassembled WGS sequence"/>
</dbReference>
<dbReference type="RefSeq" id="WP_057891823.1">
    <property type="nucleotide sequence ID" value="NZ_AZFV01000010.1"/>
</dbReference>
<feature type="transmembrane region" description="Helical" evidence="7">
    <location>
        <begin position="46"/>
        <end position="67"/>
    </location>
</feature>